<dbReference type="AlphaFoldDB" id="A0A165PHE9"/>
<sequence>MRKSTVLVCHLHSLFPFNSLTRSARGRHNAGLFGYTTSHTYAALRYQSPMLTSRRRSVQPVFVSCKCAFVLWENSTVQAKTANVTVEGWYSTVQTVGSETEVQVQKGTVLILVSMRLRPRRHIYNYTTLSTIHTSIPWPSALVRTRWTTTSARCSLVRFNCEPGASVAAPPSLPRIECCRAGCR</sequence>
<name>A0A165PHE9_EXIGL</name>
<accession>A0A165PHE9</accession>
<dbReference type="InParanoid" id="A0A165PHE9"/>
<organism evidence="1 2">
    <name type="scientific">Exidia glandulosa HHB12029</name>
    <dbReference type="NCBI Taxonomy" id="1314781"/>
    <lineage>
        <taxon>Eukaryota</taxon>
        <taxon>Fungi</taxon>
        <taxon>Dikarya</taxon>
        <taxon>Basidiomycota</taxon>
        <taxon>Agaricomycotina</taxon>
        <taxon>Agaricomycetes</taxon>
        <taxon>Auriculariales</taxon>
        <taxon>Exidiaceae</taxon>
        <taxon>Exidia</taxon>
    </lineage>
</organism>
<protein>
    <submittedName>
        <fullName evidence="1">Uncharacterized protein</fullName>
    </submittedName>
</protein>
<evidence type="ECO:0000313" key="2">
    <source>
        <dbReference type="Proteomes" id="UP000077266"/>
    </source>
</evidence>
<gene>
    <name evidence="1" type="ORF">EXIGLDRAFT_481900</name>
</gene>
<reference evidence="1 2" key="1">
    <citation type="journal article" date="2016" name="Mol. Biol. Evol.">
        <title>Comparative Genomics of Early-Diverging Mushroom-Forming Fungi Provides Insights into the Origins of Lignocellulose Decay Capabilities.</title>
        <authorList>
            <person name="Nagy L.G."/>
            <person name="Riley R."/>
            <person name="Tritt A."/>
            <person name="Adam C."/>
            <person name="Daum C."/>
            <person name="Floudas D."/>
            <person name="Sun H."/>
            <person name="Yadav J.S."/>
            <person name="Pangilinan J."/>
            <person name="Larsson K.H."/>
            <person name="Matsuura K."/>
            <person name="Barry K."/>
            <person name="Labutti K."/>
            <person name="Kuo R."/>
            <person name="Ohm R.A."/>
            <person name="Bhattacharya S.S."/>
            <person name="Shirouzu T."/>
            <person name="Yoshinaga Y."/>
            <person name="Martin F.M."/>
            <person name="Grigoriev I.V."/>
            <person name="Hibbett D.S."/>
        </authorList>
    </citation>
    <scope>NUCLEOTIDE SEQUENCE [LARGE SCALE GENOMIC DNA]</scope>
    <source>
        <strain evidence="1 2">HHB12029</strain>
    </source>
</reference>
<proteinExistence type="predicted"/>
<keyword evidence="2" id="KW-1185">Reference proteome</keyword>
<evidence type="ECO:0000313" key="1">
    <source>
        <dbReference type="EMBL" id="KZW02183.1"/>
    </source>
</evidence>
<dbReference type="EMBL" id="KV425889">
    <property type="protein sequence ID" value="KZW02183.1"/>
    <property type="molecule type" value="Genomic_DNA"/>
</dbReference>
<dbReference type="Proteomes" id="UP000077266">
    <property type="component" value="Unassembled WGS sequence"/>
</dbReference>